<dbReference type="Proteomes" id="UP001595476">
    <property type="component" value="Unassembled WGS sequence"/>
</dbReference>
<dbReference type="InterPro" id="IPR024727">
    <property type="entry name" value="NAD_Glu_DH_N_ACT1"/>
</dbReference>
<dbReference type="InterPro" id="IPR048381">
    <property type="entry name" value="GDH_C"/>
</dbReference>
<feature type="domain" description="NAD-glutamate dehydrogenase ACT3" evidence="6">
    <location>
        <begin position="539"/>
        <end position="614"/>
    </location>
</feature>
<protein>
    <submittedName>
        <fullName evidence="7">NAD-glutamate dehydrogenase</fullName>
    </submittedName>
</protein>
<dbReference type="PIRSF" id="PIRSF036761">
    <property type="entry name" value="GDH_Mll4104"/>
    <property type="match status" value="1"/>
</dbReference>
<dbReference type="InterPro" id="IPR049062">
    <property type="entry name" value="NAD_Glu_DH_ACT2"/>
</dbReference>
<feature type="domain" description="NAD-glutamate dehydrogenase catalytic" evidence="2">
    <location>
        <begin position="713"/>
        <end position="1207"/>
    </location>
</feature>
<dbReference type="InterPro" id="IPR028971">
    <property type="entry name" value="NAD-GDH_cat"/>
</dbReference>
<sequence>MERTLDKFAEIVQERLQGKKCQEVEAFGRHFIRSAPREDIEVLKPSDLYGLVLDTWQFIQDFEDNHFKIRVFNPDYEQNAWQSTHTIIQVLGQNMPFMIDSMRMELNRRHITIHSIYYNLIATQRDDNKLLKSWNPPENDNIDKEVIIHLEVDRHTAKKQLTELQKSLSKILNDVESCVHDYKSMRDKVTDISEEINQSVKGLTKKDQKEACEFLSWLDNNHFTYLGYDEYGYDEKTNTLKRQRANQLGLLKHYRRDEQEIEFCLGKDLKEVYGSPILQFLKSGVRSHVHRPAYPDYIIVKRFDEKGKLIGLARILGVYTSEVYTADPSTIPIVRNKVESICDSFVEHGNMQERNMLLRILAVYPRDELFQSSVKELGEIAVGVLQIRERRKIRLFVRQGRFGMFSNCLLYMPRDLYSTELRERIQNILVEEHNATDIEFTTYFSESILARTHFIVRLDSSKKAAPNAKELEQKVIRACSDWEDDLDHALIDQFGEEKGSALALRFGEAFRAGYKSDFHPRTAVADIEHIRELDKGKPLAISFYRSPEDEDHQLRLRLFKRNSPLPLSDVMPMLEQMGLHVLGEHPYKVHPKDEEIVWLHDFRMRTKEDYELDVPQVRENFEETIYRVWEGEITSDTFNELVLKGGLNTFQVNVLRAYAAYMKQIRFGFSQTYISTTLANHQGLTQKLVKLFDLKFNPKLTNKDKAEALKEEILKELEDVSNLNEDRILRRYIDLISATLRTNAFIRNGDGLARPYLSFKFLPASIPDMPLPRPMFEIFVYSPRVEGVHLRGGRVARGGLRWSDRPEDYRTEVLGLVKAQQVKNAVIVPAGAKGGFIAKKLSSAMTRDEFQNEGIACYQHFISGLLDITDNLVEGEVKPPADVVRWDEDDTYLVVAADKGTATFSDIANKIAISYGFWLGDAFASGGSDGYDHKKMGITARGAWVSVQRHFREQGIDVQKDNITVVGIGDMGGDVFGNGMLRSRAIKLVAAFNHMHIFIDPHPDPEKSFVERERMFYLPRSTWEDFDANLISQGGGIYSRSAKWIKITPEMKDVFGIKADRLSPNDMIQHLLKAEVDLLWNGGIGTYVKSSEETNVKVGDRANDSVRINGKSLRAKVIGEGGNLGFTQKGRIEYALNGGACYTDSIDNAGGVDCSDHEVNIKILLQHLMEQGELTLKQRNDMLVDMTDEVAHLVLKNNYRQATSISNASQRNFAKVNEYMRFMAHLEDSGRLDRDLESLPNNEVMDERRKQELGLTRPELSVVISYAKNELKDTLADAEGFDDPYVLKEALQEFPERLQEKYYEQIMSLRLNREIVATQLANEIVNLMGDLFVHRMRNSTGLPDGQIAKAFIVARDVFRLREWWQAIDDLDHTVNSKMQFVCHERLMRLIRRATRWFLRNTNLDLPLEQVVSTYRPVMDSLFDHLDDHLSDTVRDEWMSQKQEFIESGVPEALARFVTGTPSLYGALTICDAARETNTDVDTTAGLFFKLREKLGLHWFIQQINGLEVGNHWQGLAREALMDDMDWQQKALLIHIMNCEAPEGAESDVKMCLVNWFDESSPLVQRWLSLLDEVNNADKPELAMFTVAMRELSNLAHV</sequence>
<dbReference type="Gene3D" id="3.40.50.720">
    <property type="entry name" value="NAD(P)-binding Rossmann-like Domain"/>
    <property type="match status" value="1"/>
</dbReference>
<evidence type="ECO:0000259" key="2">
    <source>
        <dbReference type="Pfam" id="PF05088"/>
    </source>
</evidence>
<dbReference type="PANTHER" id="PTHR43403">
    <property type="entry name" value="NAD-SPECIFIC GLUTAMATE DEHYDROGENASE"/>
    <property type="match status" value="1"/>
</dbReference>
<dbReference type="SUPFAM" id="SSF53223">
    <property type="entry name" value="Aminoacid dehydrogenase-like, N-terminal domain"/>
    <property type="match status" value="1"/>
</dbReference>
<dbReference type="InterPro" id="IPR049059">
    <property type="entry name" value="NAD_Glu_DH_HM1"/>
</dbReference>
<dbReference type="EMBL" id="JBHRSZ010000009">
    <property type="protein sequence ID" value="MFC3153357.1"/>
    <property type="molecule type" value="Genomic_DNA"/>
</dbReference>
<evidence type="ECO:0000259" key="5">
    <source>
        <dbReference type="Pfam" id="PF21076"/>
    </source>
</evidence>
<dbReference type="Pfam" id="PF21076">
    <property type="entry name" value="GDH_ACT2"/>
    <property type="match status" value="1"/>
</dbReference>
<evidence type="ECO:0000313" key="7">
    <source>
        <dbReference type="EMBL" id="MFC3153357.1"/>
    </source>
</evidence>
<accession>A0ABV7HPY7</accession>
<evidence type="ECO:0000259" key="6">
    <source>
        <dbReference type="Pfam" id="PF21077"/>
    </source>
</evidence>
<reference evidence="8" key="1">
    <citation type="journal article" date="2019" name="Int. J. Syst. Evol. Microbiol.">
        <title>The Global Catalogue of Microorganisms (GCM) 10K type strain sequencing project: providing services to taxonomists for standard genome sequencing and annotation.</title>
        <authorList>
            <consortium name="The Broad Institute Genomics Platform"/>
            <consortium name="The Broad Institute Genome Sequencing Center for Infectious Disease"/>
            <person name="Wu L."/>
            <person name="Ma J."/>
        </authorList>
    </citation>
    <scope>NUCLEOTIDE SEQUENCE [LARGE SCALE GENOMIC DNA]</scope>
    <source>
        <strain evidence="8">KCTC 52438</strain>
    </source>
</reference>
<dbReference type="SUPFAM" id="SSF51735">
    <property type="entry name" value="NAD(P)-binding Rossmann-fold domains"/>
    <property type="match status" value="1"/>
</dbReference>
<dbReference type="Pfam" id="PF21078">
    <property type="entry name" value="GDH_HM3"/>
    <property type="match status" value="1"/>
</dbReference>
<evidence type="ECO:0000259" key="3">
    <source>
        <dbReference type="Pfam" id="PF21074"/>
    </source>
</evidence>
<dbReference type="InterPro" id="IPR036291">
    <property type="entry name" value="NAD(P)-bd_dom_sf"/>
</dbReference>
<dbReference type="Pfam" id="PF21073">
    <property type="entry name" value="GDH_HM1"/>
    <property type="match status" value="1"/>
</dbReference>
<comment type="caution">
    <text evidence="7">The sequence shown here is derived from an EMBL/GenBank/DDBJ whole genome shotgun (WGS) entry which is preliminary data.</text>
</comment>
<gene>
    <name evidence="7" type="ORF">ACFOEK_20120</name>
</gene>
<feature type="domain" description="NAD-specific glutamate dehydrogenase C-terminal" evidence="3">
    <location>
        <begin position="1253"/>
        <end position="1592"/>
    </location>
</feature>
<organism evidence="7 8">
    <name type="scientific">Litoribrevibacter euphylliae</name>
    <dbReference type="NCBI Taxonomy" id="1834034"/>
    <lineage>
        <taxon>Bacteria</taxon>
        <taxon>Pseudomonadati</taxon>
        <taxon>Pseudomonadota</taxon>
        <taxon>Gammaproteobacteria</taxon>
        <taxon>Oceanospirillales</taxon>
        <taxon>Oceanospirillaceae</taxon>
        <taxon>Litoribrevibacter</taxon>
    </lineage>
</organism>
<dbReference type="InterPro" id="IPR046346">
    <property type="entry name" value="Aminoacid_DH-like_N_sf"/>
</dbReference>
<evidence type="ECO:0000313" key="8">
    <source>
        <dbReference type="Proteomes" id="UP001595476"/>
    </source>
</evidence>
<dbReference type="RefSeq" id="WP_386723278.1">
    <property type="nucleotide sequence ID" value="NZ_JBHRSZ010000009.1"/>
</dbReference>
<evidence type="ECO:0000259" key="4">
    <source>
        <dbReference type="Pfam" id="PF21075"/>
    </source>
</evidence>
<evidence type="ECO:0000256" key="1">
    <source>
        <dbReference type="ARBA" id="ARBA00023002"/>
    </source>
</evidence>
<feature type="domain" description="NAD-glutamate dehydrogenase ACT2" evidence="5">
    <location>
        <begin position="394"/>
        <end position="483"/>
    </location>
</feature>
<keyword evidence="1" id="KW-0560">Oxidoreductase</keyword>
<feature type="domain" description="NAD-glutamate dehydrogenase N-terminal ACT1" evidence="4">
    <location>
        <begin position="27"/>
        <end position="168"/>
    </location>
</feature>
<dbReference type="Pfam" id="PF05088">
    <property type="entry name" value="Bac_GDH_CD"/>
    <property type="match status" value="1"/>
</dbReference>
<dbReference type="InterPro" id="IPR049064">
    <property type="entry name" value="NAD_Glu_DH_ACT3"/>
</dbReference>
<dbReference type="InterPro" id="IPR007780">
    <property type="entry name" value="NAD_Glu_DH_bac"/>
</dbReference>
<dbReference type="Pfam" id="PF21075">
    <property type="entry name" value="GDH_ACT1"/>
    <property type="match status" value="1"/>
</dbReference>
<dbReference type="InterPro" id="IPR049058">
    <property type="entry name" value="NAD_Glu_DH_HM2"/>
</dbReference>
<name>A0ABV7HPY7_9GAMM</name>
<dbReference type="Pfam" id="PF21079">
    <property type="entry name" value="GDH_HM2"/>
    <property type="match status" value="1"/>
</dbReference>
<dbReference type="Pfam" id="PF21074">
    <property type="entry name" value="GDH_C"/>
    <property type="match status" value="1"/>
</dbReference>
<keyword evidence="8" id="KW-1185">Reference proteome</keyword>
<dbReference type="PANTHER" id="PTHR43403:SF1">
    <property type="entry name" value="NAD-SPECIFIC GLUTAMATE DEHYDROGENASE"/>
    <property type="match status" value="1"/>
</dbReference>
<dbReference type="Pfam" id="PF21077">
    <property type="entry name" value="GDH_ACT3"/>
    <property type="match status" value="1"/>
</dbReference>
<proteinExistence type="predicted"/>
<dbReference type="InterPro" id="IPR049056">
    <property type="entry name" value="NAD_Glu_DH_HM3"/>
</dbReference>